<dbReference type="Pfam" id="PF00561">
    <property type="entry name" value="Abhydrolase_1"/>
    <property type="match status" value="1"/>
</dbReference>
<keyword evidence="2" id="KW-0378">Hydrolase</keyword>
<feature type="domain" description="AB hydrolase-1" evidence="1">
    <location>
        <begin position="31"/>
        <end position="161"/>
    </location>
</feature>
<dbReference type="GO" id="GO:0016020">
    <property type="term" value="C:membrane"/>
    <property type="evidence" value="ECO:0007669"/>
    <property type="project" value="TreeGrafter"/>
</dbReference>
<dbReference type="PANTHER" id="PTHR43798">
    <property type="entry name" value="MONOACYLGLYCEROL LIPASE"/>
    <property type="match status" value="1"/>
</dbReference>
<dbReference type="SUPFAM" id="SSF53474">
    <property type="entry name" value="alpha/beta-Hydrolases"/>
    <property type="match status" value="1"/>
</dbReference>
<dbReference type="GO" id="GO:0016787">
    <property type="term" value="F:hydrolase activity"/>
    <property type="evidence" value="ECO:0007669"/>
    <property type="project" value="UniProtKB-KW"/>
</dbReference>
<comment type="caution">
    <text evidence="2">The sequence shown here is derived from an EMBL/GenBank/DDBJ whole genome shotgun (WGS) entry which is preliminary data.</text>
</comment>
<dbReference type="EMBL" id="JAAYUN010000116">
    <property type="protein sequence ID" value="NLJ22847.1"/>
    <property type="molecule type" value="Genomic_DNA"/>
</dbReference>
<dbReference type="Proteomes" id="UP000544742">
    <property type="component" value="Unassembled WGS sequence"/>
</dbReference>
<dbReference type="InterPro" id="IPR050266">
    <property type="entry name" value="AB_hydrolase_sf"/>
</dbReference>
<protein>
    <submittedName>
        <fullName evidence="2">Alpha/beta hydrolase</fullName>
    </submittedName>
</protein>
<dbReference type="AlphaFoldDB" id="A0A7K4AIP1"/>
<accession>A0A7K4AIP1</accession>
<evidence type="ECO:0000313" key="3">
    <source>
        <dbReference type="Proteomes" id="UP000544742"/>
    </source>
</evidence>
<name>A0A7K4AIP1_METSH</name>
<dbReference type="RefSeq" id="WP_273278978.1">
    <property type="nucleotide sequence ID" value="NZ_CAJYDL010000001.1"/>
</dbReference>
<dbReference type="InterPro" id="IPR029058">
    <property type="entry name" value="AB_hydrolase_fold"/>
</dbReference>
<sequence length="259" mass="28502">MKCFNHLNGQHLQIEDARIYFETAGNPNGQPLLLLHGGLGSIIDFNGILERLPSQFSFIGIDLRGHGRSTTGSARLSYARYQSDVEAVLTYLNISSVSIIGFSDGGIVGYRMAAEENSKVQKLVTLGAQWRLKEDDPSFSMLAGLTADMWMEMFPDSVRYYEKVNPNPDFNALVEKVVGLWTDLGPTGYPGEAVQIIKCPLLIVRGDDDELLSLREAGELRSLVKGSGLLNIPFAGHEVHKDSPDIFAIAADDFLTQPR</sequence>
<dbReference type="PANTHER" id="PTHR43798:SF33">
    <property type="entry name" value="HYDROLASE, PUTATIVE (AFU_ORTHOLOGUE AFUA_2G14860)-RELATED"/>
    <property type="match status" value="1"/>
</dbReference>
<proteinExistence type="predicted"/>
<dbReference type="Gene3D" id="3.40.50.1820">
    <property type="entry name" value="alpha/beta hydrolase"/>
    <property type="match status" value="1"/>
</dbReference>
<gene>
    <name evidence="2" type="ORF">GX426_07030</name>
</gene>
<dbReference type="InterPro" id="IPR000073">
    <property type="entry name" value="AB_hydrolase_1"/>
</dbReference>
<evidence type="ECO:0000259" key="1">
    <source>
        <dbReference type="Pfam" id="PF00561"/>
    </source>
</evidence>
<evidence type="ECO:0000313" key="2">
    <source>
        <dbReference type="EMBL" id="NLJ22847.1"/>
    </source>
</evidence>
<organism evidence="2 3">
    <name type="scientific">Methanothrix soehngenii</name>
    <name type="common">Methanosaeta concilii</name>
    <dbReference type="NCBI Taxonomy" id="2223"/>
    <lineage>
        <taxon>Archaea</taxon>
        <taxon>Methanobacteriati</taxon>
        <taxon>Methanobacteriota</taxon>
        <taxon>Stenosarchaea group</taxon>
        <taxon>Methanomicrobia</taxon>
        <taxon>Methanotrichales</taxon>
        <taxon>Methanotrichaceae</taxon>
        <taxon>Methanothrix</taxon>
    </lineage>
</organism>
<reference evidence="2 3" key="1">
    <citation type="journal article" date="2020" name="Biotechnol. Biofuels">
        <title>New insights from the biogas microbiome by comprehensive genome-resolved metagenomics of nearly 1600 species originating from multiple anaerobic digesters.</title>
        <authorList>
            <person name="Campanaro S."/>
            <person name="Treu L."/>
            <person name="Rodriguez-R L.M."/>
            <person name="Kovalovszki A."/>
            <person name="Ziels R.M."/>
            <person name="Maus I."/>
            <person name="Zhu X."/>
            <person name="Kougias P.G."/>
            <person name="Basile A."/>
            <person name="Luo G."/>
            <person name="Schluter A."/>
            <person name="Konstantinidis K.T."/>
            <person name="Angelidaki I."/>
        </authorList>
    </citation>
    <scope>NUCLEOTIDE SEQUENCE [LARGE SCALE GENOMIC DNA]</scope>
    <source>
        <strain evidence="2">AS27yjCOA_157</strain>
    </source>
</reference>